<evidence type="ECO:0000313" key="2">
    <source>
        <dbReference type="Proteomes" id="UP001500837"/>
    </source>
</evidence>
<comment type="caution">
    <text evidence="1">The sequence shown here is derived from an EMBL/GenBank/DDBJ whole genome shotgun (WGS) entry which is preliminary data.</text>
</comment>
<organism evidence="1 2">
    <name type="scientific">Halarchaeum salinum</name>
    <dbReference type="NCBI Taxonomy" id="489912"/>
    <lineage>
        <taxon>Archaea</taxon>
        <taxon>Methanobacteriati</taxon>
        <taxon>Methanobacteriota</taxon>
        <taxon>Stenosarchaea group</taxon>
        <taxon>Halobacteria</taxon>
        <taxon>Halobacteriales</taxon>
        <taxon>Halobacteriaceae</taxon>
    </lineage>
</organism>
<dbReference type="EMBL" id="BAAABL010000042">
    <property type="protein sequence ID" value="GAA0300765.1"/>
    <property type="molecule type" value="Genomic_DNA"/>
</dbReference>
<protein>
    <recommendedName>
        <fullName evidence="3">Hsp20/alpha crystallin family protein</fullName>
    </recommendedName>
</protein>
<keyword evidence="2" id="KW-1185">Reference proteome</keyword>
<dbReference type="Proteomes" id="UP001500837">
    <property type="component" value="Unassembled WGS sequence"/>
</dbReference>
<name>A0AAV3S7P3_9EURY</name>
<sequence>MRPQNTLTDQRGLVERYDYGDETVVVADTSFADDRVSVDVVDGTAIVVVEGDEDAQHEIDLPEGEVARAFIKNGIVTVEVKR</sequence>
<dbReference type="Pfam" id="PF23444">
    <property type="entry name" value="DUF7127"/>
    <property type="match status" value="1"/>
</dbReference>
<reference evidence="1 2" key="1">
    <citation type="journal article" date="2019" name="Int. J. Syst. Evol. Microbiol.">
        <title>The Global Catalogue of Microorganisms (GCM) 10K type strain sequencing project: providing services to taxonomists for standard genome sequencing and annotation.</title>
        <authorList>
            <consortium name="The Broad Institute Genomics Platform"/>
            <consortium name="The Broad Institute Genome Sequencing Center for Infectious Disease"/>
            <person name="Wu L."/>
            <person name="Ma J."/>
        </authorList>
    </citation>
    <scope>NUCLEOTIDE SEQUENCE [LARGE SCALE GENOMIC DNA]</scope>
    <source>
        <strain evidence="1 2">JCM 16330</strain>
    </source>
</reference>
<dbReference type="RefSeq" id="WP_211311353.1">
    <property type="nucleotide sequence ID" value="NZ_BAAABL010000042.1"/>
</dbReference>
<dbReference type="AlphaFoldDB" id="A0AAV3S7P3"/>
<evidence type="ECO:0000313" key="1">
    <source>
        <dbReference type="EMBL" id="GAA0300765.1"/>
    </source>
</evidence>
<gene>
    <name evidence="1" type="ORF">GCM10009066_13650</name>
</gene>
<proteinExistence type="predicted"/>
<dbReference type="InterPro" id="IPR055551">
    <property type="entry name" value="DUF7127"/>
</dbReference>
<accession>A0AAV3S7P3</accession>
<evidence type="ECO:0008006" key="3">
    <source>
        <dbReference type="Google" id="ProtNLM"/>
    </source>
</evidence>